<keyword evidence="7" id="KW-1133">Transmembrane helix</keyword>
<dbReference type="InterPro" id="IPR022346">
    <property type="entry name" value="T2SS_GspH"/>
</dbReference>
<dbReference type="AlphaFoldDB" id="A0A240UPQ9"/>
<dbReference type="PROSITE" id="PS00409">
    <property type="entry name" value="PROKAR_NTER_METHYL"/>
    <property type="match status" value="1"/>
</dbReference>
<dbReference type="Gene3D" id="3.55.40.10">
    <property type="entry name" value="minor pseudopilin epsh domain"/>
    <property type="match status" value="1"/>
</dbReference>
<sequence>MVIQSFGSSDGKGAKKAGAQRLHQQGFTLIEMLVVVSILAIFSMLAIPSYQKMMAHQVLDDTANALLVSMMYARNQALTHHYPVRICPAGSDHECGQSWQKGWQIMRGSKDTTFRRIDVSDVDARLISTTYGTGIQADPIMFNSMGYLSSSTGGFQLISEDDVRYVCVSMSGQASVRSRSCHL</sequence>
<dbReference type="KEGG" id="kma:B9H00_08650"/>
<dbReference type="GO" id="GO:0005886">
    <property type="term" value="C:plasma membrane"/>
    <property type="evidence" value="ECO:0007669"/>
    <property type="project" value="UniProtKB-SubCell"/>
</dbReference>
<proteinExistence type="inferred from homology"/>
<dbReference type="EMBL" id="CP021358">
    <property type="protein sequence ID" value="ART63116.1"/>
    <property type="molecule type" value="Genomic_DNA"/>
</dbReference>
<evidence type="ECO:0000256" key="3">
    <source>
        <dbReference type="ARBA" id="ARBA00022475"/>
    </source>
</evidence>
<dbReference type="GO" id="GO:0015628">
    <property type="term" value="P:protein secretion by the type II secretion system"/>
    <property type="evidence" value="ECO:0007669"/>
    <property type="project" value="InterPro"/>
</dbReference>
<evidence type="ECO:0000256" key="8">
    <source>
        <dbReference type="ARBA" id="ARBA00023136"/>
    </source>
</evidence>
<evidence type="ECO:0000256" key="4">
    <source>
        <dbReference type="ARBA" id="ARBA00022481"/>
    </source>
</evidence>
<evidence type="ECO:0000256" key="2">
    <source>
        <dbReference type="ARBA" id="ARBA00021549"/>
    </source>
</evidence>
<keyword evidence="12" id="KW-1185">Reference proteome</keyword>
<protein>
    <recommendedName>
        <fullName evidence="2">Type II secretion system protein H</fullName>
    </recommendedName>
    <alternativeName>
        <fullName evidence="10">General secretion pathway protein H</fullName>
    </alternativeName>
</protein>
<evidence type="ECO:0000256" key="9">
    <source>
        <dbReference type="ARBA" id="ARBA00025772"/>
    </source>
</evidence>
<dbReference type="InterPro" id="IPR045584">
    <property type="entry name" value="Pilin-like"/>
</dbReference>
<keyword evidence="8" id="KW-0472">Membrane</keyword>
<evidence type="ECO:0000313" key="12">
    <source>
        <dbReference type="Proteomes" id="UP000194457"/>
    </source>
</evidence>
<keyword evidence="6" id="KW-0812">Transmembrane</keyword>
<comment type="subcellular location">
    <subcellularLocation>
        <location evidence="1">Cell inner membrane</location>
        <topology evidence="1">Single-pass membrane protein</topology>
    </subcellularLocation>
</comment>
<dbReference type="GO" id="GO:0015627">
    <property type="term" value="C:type II protein secretion system complex"/>
    <property type="evidence" value="ECO:0007669"/>
    <property type="project" value="InterPro"/>
</dbReference>
<keyword evidence="4" id="KW-0488">Methylation</keyword>
<comment type="similarity">
    <text evidence="9">Belongs to the GSP H family.</text>
</comment>
<dbReference type="OrthoDB" id="6198194at2"/>
<dbReference type="SUPFAM" id="SSF54523">
    <property type="entry name" value="Pili subunits"/>
    <property type="match status" value="1"/>
</dbReference>
<accession>A0A240UPQ9</accession>
<evidence type="ECO:0000256" key="10">
    <source>
        <dbReference type="ARBA" id="ARBA00030775"/>
    </source>
</evidence>
<dbReference type="NCBIfam" id="TIGR02532">
    <property type="entry name" value="IV_pilin_GFxxxE"/>
    <property type="match status" value="1"/>
</dbReference>
<evidence type="ECO:0000256" key="7">
    <source>
        <dbReference type="ARBA" id="ARBA00022989"/>
    </source>
</evidence>
<keyword evidence="5" id="KW-0997">Cell inner membrane</keyword>
<dbReference type="Pfam" id="PF07963">
    <property type="entry name" value="N_methyl"/>
    <property type="match status" value="1"/>
</dbReference>
<dbReference type="InterPro" id="IPR012902">
    <property type="entry name" value="N_methyl_site"/>
</dbReference>
<evidence type="ECO:0000256" key="6">
    <source>
        <dbReference type="ARBA" id="ARBA00022692"/>
    </source>
</evidence>
<dbReference type="Pfam" id="PF12019">
    <property type="entry name" value="GspH"/>
    <property type="match status" value="1"/>
</dbReference>
<name>A0A240UPQ9_9GAMM</name>
<evidence type="ECO:0000256" key="5">
    <source>
        <dbReference type="ARBA" id="ARBA00022519"/>
    </source>
</evidence>
<gene>
    <name evidence="11" type="ORF">B9H00_08650</name>
</gene>
<evidence type="ECO:0000313" key="11">
    <source>
        <dbReference type="EMBL" id="ART63116.1"/>
    </source>
</evidence>
<evidence type="ECO:0000256" key="1">
    <source>
        <dbReference type="ARBA" id="ARBA00004377"/>
    </source>
</evidence>
<dbReference type="Proteomes" id="UP000194457">
    <property type="component" value="Chromosome"/>
</dbReference>
<keyword evidence="3" id="KW-1003">Cell membrane</keyword>
<organism evidence="11 12">
    <name type="scientific">Kushneria marisflavi</name>
    <dbReference type="NCBI Taxonomy" id="157779"/>
    <lineage>
        <taxon>Bacteria</taxon>
        <taxon>Pseudomonadati</taxon>
        <taxon>Pseudomonadota</taxon>
        <taxon>Gammaproteobacteria</taxon>
        <taxon>Oceanospirillales</taxon>
        <taxon>Halomonadaceae</taxon>
        <taxon>Kushneria</taxon>
    </lineage>
</organism>
<reference evidence="11 12" key="1">
    <citation type="submission" date="2017-05" db="EMBL/GenBank/DDBJ databases">
        <authorList>
            <person name="Song R."/>
            <person name="Chenine A.L."/>
            <person name="Ruprecht R.M."/>
        </authorList>
    </citation>
    <scope>NUCLEOTIDE SEQUENCE [LARGE SCALE GENOMIC DNA]</scope>
    <source>
        <strain evidence="11">SW32</strain>
    </source>
</reference>
<dbReference type="RefSeq" id="WP_086900325.1">
    <property type="nucleotide sequence ID" value="NZ_CP021358.1"/>
</dbReference>